<evidence type="ECO:0000313" key="5">
    <source>
        <dbReference type="EMBL" id="HIQ71475.1"/>
    </source>
</evidence>
<dbReference type="PROSITE" id="PS50893">
    <property type="entry name" value="ABC_TRANSPORTER_2"/>
    <property type="match status" value="1"/>
</dbReference>
<dbReference type="SMART" id="SM00382">
    <property type="entry name" value="AAA"/>
    <property type="match status" value="1"/>
</dbReference>
<evidence type="ECO:0000256" key="1">
    <source>
        <dbReference type="ARBA" id="ARBA00022448"/>
    </source>
</evidence>
<dbReference type="InterPro" id="IPR027417">
    <property type="entry name" value="P-loop_NTPase"/>
</dbReference>
<dbReference type="Pfam" id="PF00005">
    <property type="entry name" value="ABC_tran"/>
    <property type="match status" value="1"/>
</dbReference>
<evidence type="ECO:0000256" key="3">
    <source>
        <dbReference type="ARBA" id="ARBA00022840"/>
    </source>
</evidence>
<gene>
    <name evidence="5" type="ORF">IAB73_04610</name>
</gene>
<comment type="caution">
    <text evidence="5">The sequence shown here is derived from an EMBL/GenBank/DDBJ whole genome shotgun (WGS) entry which is preliminary data.</text>
</comment>
<dbReference type="InterPro" id="IPR003439">
    <property type="entry name" value="ABC_transporter-like_ATP-bd"/>
</dbReference>
<dbReference type="PANTHER" id="PTHR42734:SF19">
    <property type="entry name" value="IRON COMPOUNDS ABC TRANSPORTER, ATP-BINDING PROTEIN"/>
    <property type="match status" value="1"/>
</dbReference>
<organism evidence="5 6">
    <name type="scientific">Candidatus Onthenecus intestinigallinarum</name>
    <dbReference type="NCBI Taxonomy" id="2840875"/>
    <lineage>
        <taxon>Bacteria</taxon>
        <taxon>Bacillati</taxon>
        <taxon>Bacillota</taxon>
        <taxon>Clostridia</taxon>
        <taxon>Eubacteriales</taxon>
        <taxon>Candidatus Onthenecus</taxon>
    </lineage>
</organism>
<dbReference type="FunFam" id="3.40.50.300:FF:000134">
    <property type="entry name" value="Iron-enterobactin ABC transporter ATP-binding protein"/>
    <property type="match status" value="1"/>
</dbReference>
<dbReference type="EMBL" id="DVFJ01000013">
    <property type="protein sequence ID" value="HIQ71475.1"/>
    <property type="molecule type" value="Genomic_DNA"/>
</dbReference>
<dbReference type="CDD" id="cd03214">
    <property type="entry name" value="ABC_Iron-Siderophores_B12_Hemin"/>
    <property type="match status" value="1"/>
</dbReference>
<evidence type="ECO:0000256" key="2">
    <source>
        <dbReference type="ARBA" id="ARBA00022741"/>
    </source>
</evidence>
<evidence type="ECO:0000313" key="6">
    <source>
        <dbReference type="Proteomes" id="UP000886887"/>
    </source>
</evidence>
<dbReference type="GO" id="GO:0005524">
    <property type="term" value="F:ATP binding"/>
    <property type="evidence" value="ECO:0007669"/>
    <property type="project" value="UniProtKB-KW"/>
</dbReference>
<reference evidence="5" key="2">
    <citation type="journal article" date="2021" name="PeerJ">
        <title>Extensive microbial diversity within the chicken gut microbiome revealed by metagenomics and culture.</title>
        <authorList>
            <person name="Gilroy R."/>
            <person name="Ravi A."/>
            <person name="Getino M."/>
            <person name="Pursley I."/>
            <person name="Horton D.L."/>
            <person name="Alikhan N.F."/>
            <person name="Baker D."/>
            <person name="Gharbi K."/>
            <person name="Hall N."/>
            <person name="Watson M."/>
            <person name="Adriaenssens E.M."/>
            <person name="Foster-Nyarko E."/>
            <person name="Jarju S."/>
            <person name="Secka A."/>
            <person name="Antonio M."/>
            <person name="Oren A."/>
            <person name="Chaudhuri R.R."/>
            <person name="La Ragione R."/>
            <person name="Hildebrand F."/>
            <person name="Pallen M.J."/>
        </authorList>
    </citation>
    <scope>NUCLEOTIDE SEQUENCE</scope>
    <source>
        <strain evidence="5">ChiSxjej2B14-6234</strain>
    </source>
</reference>
<keyword evidence="1" id="KW-0813">Transport</keyword>
<dbReference type="Proteomes" id="UP000886887">
    <property type="component" value="Unassembled WGS sequence"/>
</dbReference>
<proteinExistence type="predicted"/>
<keyword evidence="2" id="KW-0547">Nucleotide-binding</keyword>
<protein>
    <submittedName>
        <fullName evidence="5">ABC transporter ATP-binding protein</fullName>
    </submittedName>
</protein>
<dbReference type="AlphaFoldDB" id="A0A9D0ZBG1"/>
<dbReference type="Gene3D" id="3.40.50.300">
    <property type="entry name" value="P-loop containing nucleotide triphosphate hydrolases"/>
    <property type="match status" value="1"/>
</dbReference>
<name>A0A9D0ZBG1_9FIRM</name>
<evidence type="ECO:0000259" key="4">
    <source>
        <dbReference type="PROSITE" id="PS50893"/>
    </source>
</evidence>
<dbReference type="InterPro" id="IPR050153">
    <property type="entry name" value="Metal_Ion_Import_ABC"/>
</dbReference>
<reference evidence="5" key="1">
    <citation type="submission" date="2020-10" db="EMBL/GenBank/DDBJ databases">
        <authorList>
            <person name="Gilroy R."/>
        </authorList>
    </citation>
    <scope>NUCLEOTIDE SEQUENCE</scope>
    <source>
        <strain evidence="5">ChiSxjej2B14-6234</strain>
    </source>
</reference>
<dbReference type="InterPro" id="IPR003593">
    <property type="entry name" value="AAA+_ATPase"/>
</dbReference>
<keyword evidence="3 5" id="KW-0067">ATP-binding</keyword>
<feature type="domain" description="ABC transporter" evidence="4">
    <location>
        <begin position="3"/>
        <end position="238"/>
    </location>
</feature>
<dbReference type="SUPFAM" id="SSF52540">
    <property type="entry name" value="P-loop containing nucleoside triphosphate hydrolases"/>
    <property type="match status" value="1"/>
</dbReference>
<dbReference type="GO" id="GO:0016887">
    <property type="term" value="F:ATP hydrolysis activity"/>
    <property type="evidence" value="ECO:0007669"/>
    <property type="project" value="InterPro"/>
</dbReference>
<accession>A0A9D0ZBG1</accession>
<sequence>MSMRVDDIRFSYGAGDVLRGVSFTAEYGEFLSVLGPNGVGKSTLFKCMLGLLAPTEGETTIDGKPIREMSAPELARSIAYIPQSHNPVFNFSVLDMVLMGTTAQVGAFSAPGKEQIERAQQALERLGIAHLRDRGYGNVSGGERQMTLIARAIAQRARILVMDEPSASLDFGNRIRLMQTMRTLAADGYAVIQSTHDPDQAFLYSDKVLALYGGRVLAWGRPEETVTDEVISTLYGLDVRVYSLHSGSVRVCLPADIERKEEERSS</sequence>
<dbReference type="PANTHER" id="PTHR42734">
    <property type="entry name" value="METAL TRANSPORT SYSTEM ATP-BINDING PROTEIN TM_0124-RELATED"/>
    <property type="match status" value="1"/>
</dbReference>